<reference evidence="1" key="1">
    <citation type="journal article" date="2020" name="Stud. Mycol.">
        <title>101 Dothideomycetes genomes: a test case for predicting lifestyles and emergence of pathogens.</title>
        <authorList>
            <person name="Haridas S."/>
            <person name="Albert R."/>
            <person name="Binder M."/>
            <person name="Bloem J."/>
            <person name="Labutti K."/>
            <person name="Salamov A."/>
            <person name="Andreopoulos B."/>
            <person name="Baker S."/>
            <person name="Barry K."/>
            <person name="Bills G."/>
            <person name="Bluhm B."/>
            <person name="Cannon C."/>
            <person name="Castanera R."/>
            <person name="Culley D."/>
            <person name="Daum C."/>
            <person name="Ezra D."/>
            <person name="Gonzalez J."/>
            <person name="Henrissat B."/>
            <person name="Kuo A."/>
            <person name="Liang C."/>
            <person name="Lipzen A."/>
            <person name="Lutzoni F."/>
            <person name="Magnuson J."/>
            <person name="Mondo S."/>
            <person name="Nolan M."/>
            <person name="Ohm R."/>
            <person name="Pangilinan J."/>
            <person name="Park H.-J."/>
            <person name="Ramirez L."/>
            <person name="Alfaro M."/>
            <person name="Sun H."/>
            <person name="Tritt A."/>
            <person name="Yoshinaga Y."/>
            <person name="Zwiers L.-H."/>
            <person name="Turgeon B."/>
            <person name="Goodwin S."/>
            <person name="Spatafora J."/>
            <person name="Crous P."/>
            <person name="Grigoriev I."/>
        </authorList>
    </citation>
    <scope>NUCLEOTIDE SEQUENCE</scope>
    <source>
        <strain evidence="1">CBS 161.51</strain>
    </source>
</reference>
<evidence type="ECO:0000313" key="2">
    <source>
        <dbReference type="Proteomes" id="UP000800038"/>
    </source>
</evidence>
<organism evidence="1 2">
    <name type="scientific">Clathrospora elynae</name>
    <dbReference type="NCBI Taxonomy" id="706981"/>
    <lineage>
        <taxon>Eukaryota</taxon>
        <taxon>Fungi</taxon>
        <taxon>Dikarya</taxon>
        <taxon>Ascomycota</taxon>
        <taxon>Pezizomycotina</taxon>
        <taxon>Dothideomycetes</taxon>
        <taxon>Pleosporomycetidae</taxon>
        <taxon>Pleosporales</taxon>
        <taxon>Diademaceae</taxon>
        <taxon>Clathrospora</taxon>
    </lineage>
</organism>
<proteinExistence type="predicted"/>
<evidence type="ECO:0000313" key="1">
    <source>
        <dbReference type="EMBL" id="KAF1937793.1"/>
    </source>
</evidence>
<sequence>MFCAFLLPSSYFAPQAALSRPRSMADSDETNHMFARCRHLHLHPLLHPLYCRDGAPLDTSSQASPPYDKLHITSVASPHYQLLQPPANASTATDSAWRGLKLIMVAVKLLEPIQKQERGVAKYSDVRCMSGSPARHFHTERL</sequence>
<keyword evidence="2" id="KW-1185">Reference proteome</keyword>
<accession>A0A6A5SCV4</accession>
<dbReference type="AlphaFoldDB" id="A0A6A5SCV4"/>
<protein>
    <submittedName>
        <fullName evidence="1">Uncharacterized protein</fullName>
    </submittedName>
</protein>
<name>A0A6A5SCV4_9PLEO</name>
<dbReference type="Proteomes" id="UP000800038">
    <property type="component" value="Unassembled WGS sequence"/>
</dbReference>
<dbReference type="EMBL" id="ML976125">
    <property type="protein sequence ID" value="KAF1937793.1"/>
    <property type="molecule type" value="Genomic_DNA"/>
</dbReference>
<gene>
    <name evidence="1" type="ORF">EJ02DRAFT_42087</name>
</gene>